<dbReference type="PANTHER" id="PTHR24148">
    <property type="entry name" value="ANKYRIN REPEAT DOMAIN-CONTAINING PROTEIN 39 HOMOLOG-RELATED"/>
    <property type="match status" value="1"/>
</dbReference>
<keyword evidence="4" id="KW-1185">Reference proteome</keyword>
<dbReference type="EMBL" id="JAPEUX010000001">
    <property type="protein sequence ID" value="KAJ4360651.1"/>
    <property type="molecule type" value="Genomic_DNA"/>
</dbReference>
<organism evidence="3 4">
    <name type="scientific">Didymosphaeria variabile</name>
    <dbReference type="NCBI Taxonomy" id="1932322"/>
    <lineage>
        <taxon>Eukaryota</taxon>
        <taxon>Fungi</taxon>
        <taxon>Dikarya</taxon>
        <taxon>Ascomycota</taxon>
        <taxon>Pezizomycotina</taxon>
        <taxon>Dothideomycetes</taxon>
        <taxon>Pleosporomycetidae</taxon>
        <taxon>Pleosporales</taxon>
        <taxon>Massarineae</taxon>
        <taxon>Didymosphaeriaceae</taxon>
        <taxon>Didymosphaeria</taxon>
    </lineage>
</organism>
<feature type="domain" description="Heterokaryon incompatibility" evidence="2">
    <location>
        <begin position="112"/>
        <end position="298"/>
    </location>
</feature>
<evidence type="ECO:0000313" key="3">
    <source>
        <dbReference type="EMBL" id="KAJ4360651.1"/>
    </source>
</evidence>
<accession>A0A9W9CGL2</accession>
<protein>
    <recommendedName>
        <fullName evidence="2">Heterokaryon incompatibility domain-containing protein</fullName>
    </recommendedName>
</protein>
<dbReference type="OrthoDB" id="2157530at2759"/>
<dbReference type="RefSeq" id="XP_056076853.1">
    <property type="nucleotide sequence ID" value="XM_056210031.1"/>
</dbReference>
<dbReference type="Pfam" id="PF26639">
    <property type="entry name" value="Het-6_barrel"/>
    <property type="match status" value="1"/>
</dbReference>
<feature type="region of interest" description="Disordered" evidence="1">
    <location>
        <begin position="1"/>
        <end position="20"/>
    </location>
</feature>
<proteinExistence type="predicted"/>
<dbReference type="PANTHER" id="PTHR24148:SF64">
    <property type="entry name" value="HETEROKARYON INCOMPATIBILITY DOMAIN-CONTAINING PROTEIN"/>
    <property type="match status" value="1"/>
</dbReference>
<dbReference type="InterPro" id="IPR052895">
    <property type="entry name" value="HetReg/Transcr_Mod"/>
</dbReference>
<dbReference type="AlphaFoldDB" id="A0A9W9CGL2"/>
<dbReference type="Pfam" id="PF06985">
    <property type="entry name" value="HET"/>
    <property type="match status" value="1"/>
</dbReference>
<dbReference type="InterPro" id="IPR010730">
    <property type="entry name" value="HET"/>
</dbReference>
<evidence type="ECO:0000259" key="2">
    <source>
        <dbReference type="Pfam" id="PF06985"/>
    </source>
</evidence>
<evidence type="ECO:0000313" key="4">
    <source>
        <dbReference type="Proteomes" id="UP001140513"/>
    </source>
</evidence>
<reference evidence="3" key="1">
    <citation type="submission" date="2022-10" db="EMBL/GenBank/DDBJ databases">
        <title>Tapping the CABI collections for fungal endophytes: first genome assemblies for Collariella, Neodidymelliopsis, Ascochyta clinopodiicola, Didymella pomorum, Didymosphaeria variabile, Neocosmospora piperis and Neocucurbitaria cava.</title>
        <authorList>
            <person name="Hill R."/>
        </authorList>
    </citation>
    <scope>NUCLEOTIDE SEQUENCE</scope>
    <source>
        <strain evidence="3">IMI 356815</strain>
    </source>
</reference>
<feature type="compositionally biased region" description="Polar residues" evidence="1">
    <location>
        <begin position="10"/>
        <end position="20"/>
    </location>
</feature>
<gene>
    <name evidence="3" type="ORF">N0V89_001217</name>
</gene>
<evidence type="ECO:0000256" key="1">
    <source>
        <dbReference type="SAM" id="MobiDB-lite"/>
    </source>
</evidence>
<dbReference type="Proteomes" id="UP001140513">
    <property type="component" value="Unassembled WGS sequence"/>
</dbReference>
<name>A0A9W9CGL2_9PLEO</name>
<comment type="caution">
    <text evidence="3">The sequence shown here is derived from an EMBL/GenBank/DDBJ whole genome shotgun (WGS) entry which is preliminary data.</text>
</comment>
<dbReference type="GeneID" id="80904747"/>
<sequence length="691" mass="78945">MSFLPRTHNNEINNTGNGIHNTRYDQSYLKAHLESYSMKPVSPYDTHDPNEAFYNNPEPNLPCNNPKDPLEYVPLKRPRWIRVLKLEPGFVYMKIRVSLLHLNLDDPSHLPYEAISYTWRAYYSFEAHKDDWKEDIICNGRYVRITRSLFHALSVFRRTDRARIIWADALCINQEDEQEKGHQVGLMQQIYKRAFHVLIWVGYRWTKVVKESMDLVCGIVNQEYSTEERRGVVAEWYDEPSILEMDDVAPPNPDSPSSLYAEDIPEQEEKTRLDAQNLKPLKDLFEALYFSRLWVFQEVALSPLATMCWSQARVRFEWVALVADLISRNPEYLSAFSIYEEAIDGLQNCANMYNAWRGKYAETPFFDLLLSTRALKSGVGRDKVYGLLGIKTSDTDPEKDVVFIKADYAIEERELWKSVALKILVEQGDVRCLAAVNHLNTPTDSPSWIPNFANLSELFLPFLHADAHNQVEKACVFLDPFCRIPDCLSVEANTIDSIVSIIRPDFEFNTHWRHISTCMQLHRLIRRLESTFSWDTLALCLTQGFDFSFTKAVTDITSHIAALRAFYAWGEGPCLTKDDLVIPPSDTATDDAKAAYNFFCASAKAVQGKCLFITEMRTLGIGPGHLRGGCTLVSVHGSCVPFAVRSVSADLEKEHWRLVGPCYVPMADGMSLADRNVVPEGRGDTHTLHIL</sequence>